<accession>G0W8V0</accession>
<dbReference type="EMBL" id="HE580269">
    <property type="protein sequence ID" value="CCD24211.1"/>
    <property type="molecule type" value="Genomic_DNA"/>
</dbReference>
<dbReference type="Proteomes" id="UP000000689">
    <property type="component" value="Chromosome 3"/>
</dbReference>
<dbReference type="GeneID" id="11496561"/>
<evidence type="ECO:0000313" key="2">
    <source>
        <dbReference type="EMBL" id="CCD24211.1"/>
    </source>
</evidence>
<dbReference type="Pfam" id="PF12622">
    <property type="entry name" value="NpwBP"/>
    <property type="match status" value="1"/>
</dbReference>
<keyword evidence="3" id="KW-1185">Reference proteome</keyword>
<dbReference type="KEGG" id="ndi:NDAI_0C05520"/>
<feature type="region of interest" description="Disordered" evidence="1">
    <location>
        <begin position="1"/>
        <end position="21"/>
    </location>
</feature>
<evidence type="ECO:0000313" key="3">
    <source>
        <dbReference type="Proteomes" id="UP000000689"/>
    </source>
</evidence>
<sequence>MEKHGLGSKNNDDNTIKTPTELGKRSIFYDEDWNPTGSAPSEQFRNIPYNPSTFVRKGPDIDPIMHGLENVLYPK</sequence>
<dbReference type="AlphaFoldDB" id="G0W8V0"/>
<evidence type="ECO:0000256" key="1">
    <source>
        <dbReference type="SAM" id="MobiDB-lite"/>
    </source>
</evidence>
<dbReference type="OrthoDB" id="4041945at2759"/>
<dbReference type="OMA" id="DIDPIMH"/>
<reference evidence="2 3" key="1">
    <citation type="journal article" date="2011" name="Proc. Natl. Acad. Sci. U.S.A.">
        <title>Evolutionary erosion of yeast sex chromosomes by mating-type switching accidents.</title>
        <authorList>
            <person name="Gordon J.L."/>
            <person name="Armisen D."/>
            <person name="Proux-Wera E."/>
            <person name="Oheigeartaigh S.S."/>
            <person name="Byrne K.P."/>
            <person name="Wolfe K.H."/>
        </authorList>
    </citation>
    <scope>NUCLEOTIDE SEQUENCE [LARGE SCALE GENOMIC DNA]</scope>
    <source>
        <strain evidence="3">ATCC 10597 / BCRC 20456 / CBS 421 / NBRC 0211 / NRRL Y-12639</strain>
    </source>
</reference>
<gene>
    <name evidence="2" type="primary">NDAI0C05520</name>
    <name evidence="2" type="ordered locus">NDAI_0C05520</name>
</gene>
<name>G0W8V0_NAUDC</name>
<proteinExistence type="predicted"/>
<dbReference type="HOGENOM" id="CLU_180207_0_0_1"/>
<dbReference type="eggNOG" id="ENOG502SDQZ">
    <property type="taxonomic scope" value="Eukaryota"/>
</dbReference>
<dbReference type="RefSeq" id="XP_003669454.1">
    <property type="nucleotide sequence ID" value="XM_003669406.1"/>
</dbReference>
<organism evidence="2 3">
    <name type="scientific">Naumovozyma dairenensis (strain ATCC 10597 / BCRC 20456 / CBS 421 / NBRC 0211 / NRRL Y-12639)</name>
    <name type="common">Saccharomyces dairenensis</name>
    <dbReference type="NCBI Taxonomy" id="1071378"/>
    <lineage>
        <taxon>Eukaryota</taxon>
        <taxon>Fungi</taxon>
        <taxon>Dikarya</taxon>
        <taxon>Ascomycota</taxon>
        <taxon>Saccharomycotina</taxon>
        <taxon>Saccharomycetes</taxon>
        <taxon>Saccharomycetales</taxon>
        <taxon>Saccharomycetaceae</taxon>
        <taxon>Naumovozyma</taxon>
    </lineage>
</organism>
<feature type="compositionally biased region" description="Basic and acidic residues" evidence="1">
    <location>
        <begin position="1"/>
        <end position="15"/>
    </location>
</feature>
<protein>
    <submittedName>
        <fullName evidence="2">Uncharacterized protein</fullName>
    </submittedName>
</protein>